<dbReference type="Proteomes" id="UP000824205">
    <property type="component" value="Unassembled WGS sequence"/>
</dbReference>
<proteinExistence type="predicted"/>
<evidence type="ECO:0000313" key="1">
    <source>
        <dbReference type="EMBL" id="HIW86454.1"/>
    </source>
</evidence>
<accession>A0A9D1REY5</accession>
<sequence>MNKGELARQYFLSGKGCTQAVAMAFCREMGLDEALVERQTIGFGAGMGRLREVCGTVSGMTYVLSNLYGNEGKAAVYAMVQEVAGKFREQNGSIVCRELLGLGKGASSPPTPDARTPEYYRKRPCPELCRMAADILEEFISNKESENKNK</sequence>
<dbReference type="EMBL" id="DXGE01000034">
    <property type="protein sequence ID" value="HIW86454.1"/>
    <property type="molecule type" value="Genomic_DNA"/>
</dbReference>
<dbReference type="NCBIfam" id="TIGR01909">
    <property type="entry name" value="C_GCAxxG_C_C"/>
    <property type="match status" value="1"/>
</dbReference>
<gene>
    <name evidence="1" type="ORF">IAA48_08165</name>
</gene>
<name>A0A9D1REY5_9FIRM</name>
<evidence type="ECO:0000313" key="2">
    <source>
        <dbReference type="Proteomes" id="UP000824205"/>
    </source>
</evidence>
<protein>
    <submittedName>
        <fullName evidence="1">C-GCAxxG-C-C family protein</fullName>
    </submittedName>
</protein>
<organism evidence="1 2">
    <name type="scientific">Candidatus Eubacterium faecipullorum</name>
    <dbReference type="NCBI Taxonomy" id="2838571"/>
    <lineage>
        <taxon>Bacteria</taxon>
        <taxon>Bacillati</taxon>
        <taxon>Bacillota</taxon>
        <taxon>Clostridia</taxon>
        <taxon>Eubacteriales</taxon>
        <taxon>Eubacteriaceae</taxon>
        <taxon>Eubacterium</taxon>
    </lineage>
</organism>
<reference evidence="1" key="2">
    <citation type="submission" date="2021-04" db="EMBL/GenBank/DDBJ databases">
        <authorList>
            <person name="Gilroy R."/>
        </authorList>
    </citation>
    <scope>NUCLEOTIDE SEQUENCE</scope>
    <source>
        <strain evidence="1">421</strain>
    </source>
</reference>
<dbReference type="AlphaFoldDB" id="A0A9D1REY5"/>
<reference evidence="1" key="1">
    <citation type="journal article" date="2021" name="PeerJ">
        <title>Extensive microbial diversity within the chicken gut microbiome revealed by metagenomics and culture.</title>
        <authorList>
            <person name="Gilroy R."/>
            <person name="Ravi A."/>
            <person name="Getino M."/>
            <person name="Pursley I."/>
            <person name="Horton D.L."/>
            <person name="Alikhan N.F."/>
            <person name="Baker D."/>
            <person name="Gharbi K."/>
            <person name="Hall N."/>
            <person name="Watson M."/>
            <person name="Adriaenssens E.M."/>
            <person name="Foster-Nyarko E."/>
            <person name="Jarju S."/>
            <person name="Secka A."/>
            <person name="Antonio M."/>
            <person name="Oren A."/>
            <person name="Chaudhuri R.R."/>
            <person name="La Ragione R."/>
            <person name="Hildebrand F."/>
            <person name="Pallen M.J."/>
        </authorList>
    </citation>
    <scope>NUCLEOTIDE SEQUENCE</scope>
    <source>
        <strain evidence="1">421</strain>
    </source>
</reference>
<dbReference type="Pfam" id="PF09719">
    <property type="entry name" value="C_GCAxxG_C_C"/>
    <property type="match status" value="1"/>
</dbReference>
<comment type="caution">
    <text evidence="1">The sequence shown here is derived from an EMBL/GenBank/DDBJ whole genome shotgun (WGS) entry which is preliminary data.</text>
</comment>
<dbReference type="InterPro" id="IPR010181">
    <property type="entry name" value="CGCAxxGCC_motif"/>
</dbReference>